<keyword evidence="7" id="KW-0732">Signal</keyword>
<keyword evidence="5" id="KW-0472">Membrane</keyword>
<protein>
    <submittedName>
        <fullName evidence="9">TonB-dependent receptor</fullName>
    </submittedName>
</protein>
<evidence type="ECO:0000256" key="4">
    <source>
        <dbReference type="ARBA" id="ARBA00022692"/>
    </source>
</evidence>
<evidence type="ECO:0000256" key="7">
    <source>
        <dbReference type="SAM" id="SignalP"/>
    </source>
</evidence>
<gene>
    <name evidence="9" type="ORF">D0Y96_02505</name>
</gene>
<dbReference type="AlphaFoldDB" id="A0A372IUH9"/>
<dbReference type="GO" id="GO:0015344">
    <property type="term" value="F:siderophore uptake transmembrane transporter activity"/>
    <property type="evidence" value="ECO:0007669"/>
    <property type="project" value="TreeGrafter"/>
</dbReference>
<accession>A0A372IUH9</accession>
<dbReference type="InterPro" id="IPR036942">
    <property type="entry name" value="Beta-barrel_TonB_sf"/>
</dbReference>
<evidence type="ECO:0000313" key="9">
    <source>
        <dbReference type="EMBL" id="RFU18449.1"/>
    </source>
</evidence>
<evidence type="ECO:0000313" key="10">
    <source>
        <dbReference type="Proteomes" id="UP000264702"/>
    </source>
</evidence>
<dbReference type="GO" id="GO:0009279">
    <property type="term" value="C:cell outer membrane"/>
    <property type="evidence" value="ECO:0007669"/>
    <property type="project" value="UniProtKB-SubCell"/>
</dbReference>
<dbReference type="Gene3D" id="2.40.170.20">
    <property type="entry name" value="TonB-dependent receptor, beta-barrel domain"/>
    <property type="match status" value="1"/>
</dbReference>
<dbReference type="Pfam" id="PF25183">
    <property type="entry name" value="OMP_b-brl_4"/>
    <property type="match status" value="1"/>
</dbReference>
<dbReference type="GO" id="GO:0044718">
    <property type="term" value="P:siderophore transmembrane transport"/>
    <property type="evidence" value="ECO:0007669"/>
    <property type="project" value="TreeGrafter"/>
</dbReference>
<feature type="domain" description="TonB-dependent transporter Oar-like beta-barrel" evidence="8">
    <location>
        <begin position="245"/>
        <end position="1158"/>
    </location>
</feature>
<name>A0A372IUH9_9BACT</name>
<sequence>MRLARYAFGAILVALLCLTGTMARAQENAELSGAVSDPTGAVVPGAKVTLTNPSTGEARTALTNNAGLYDFPALHIGSYDLQVAAPGFENYTKTGIVMNVAATVREDVTLTVGAAGTTVTVQAEALHLQSETNEVSTLITGQQMTDLATNGRNMVSLTTLGTGVSAMLPSFNGVTAQGSTFSISFNGMRPGHNNWLIDGGEVYDRGSGGKVDVMPSPDVLAEFQTLDSNYAPDYGISSGGTVTMVLKSGSHDFHGGLWEFNRNDAFDANAYFTNLNHQATPELRLNIFGGEIGGPVWIPHVYNSDRKKTFFFWSEEWRKYIQGANPTVTSTVPAGDFPVSGTDLAYSAYNDKPFSPSQIGTICNADVAAPPCVPKEFAPNGTRLVNHDQIMKFENMGLTPGEPFPGNLINNKFIDSNAILFMGTGAIPKPNSGIASYIASPKQPTYVREDVVRIDHNINEKMHLMGHWIHDQMSQTYYPDMWGNDSYVTTGDVFANPSWGSVIKLTQALSPTLLNETALNVNGNTIGITPTGIYQQPSGWSQQGFFPGANNTDTRMPSIDLGAPLGTNWTINYWPWHNSFLNYQLRDDVSWNKGKHAFKFGFSYMRDDKNQQQQADTQGDYTFGTDYTGDSYLNFLLGFADKFQQLQILDTDHWLNNTYSFYGMDNWHVTPRLTLNLGVRYDGLPHVYEKFNRTANFVPSTYNSADTAALDPSGAILATSPGLGNPTNAPQPFYLNGIQLPGKNGFDRGLVKNSYNTIQPRIGFALDLFGTGKTVVRGGFGMFFERVQGNDVYGSDTNPPYAYQPTSNAIYFSNPSTSLATGAAAATPILPASINALAYYYPNPGTVQYSLGVQHQLAPSVVALFQYVGTSGWNQDDQRQINTLPLTNGTSTPYADRQAVQGGANANLYRIFRGFASIQTDENATNFSYNSLQTALRMENKHGLTLQLSYTWSHEIDIRSDDLNGTVSNPFDLRYDRGSGTLDRRNIFSANYVYKVPFFMHASNAFEHTFLGGWELSGVTTAQSGVPQTITYNGSDTLGLGGGTTNRPNLVAGVSGPKTQKAWFNTAAYADPVAPWSGGPNNGFGNAGKDNVVGPGLFNWNVSVFKSFALTSHEGPRIEIRVESFNTFNHTQFQNLDLASHDANFGQVTSAYDARTLQFGGKFLF</sequence>
<organism evidence="9 10">
    <name type="scientific">Paracidobacterium acidisoli</name>
    <dbReference type="NCBI Taxonomy" id="2303751"/>
    <lineage>
        <taxon>Bacteria</taxon>
        <taxon>Pseudomonadati</taxon>
        <taxon>Acidobacteriota</taxon>
        <taxon>Terriglobia</taxon>
        <taxon>Terriglobales</taxon>
        <taxon>Acidobacteriaceae</taxon>
        <taxon>Paracidobacterium</taxon>
    </lineage>
</organism>
<dbReference type="EMBL" id="QVQT01000001">
    <property type="protein sequence ID" value="RFU18449.1"/>
    <property type="molecule type" value="Genomic_DNA"/>
</dbReference>
<dbReference type="SUPFAM" id="SSF49464">
    <property type="entry name" value="Carboxypeptidase regulatory domain-like"/>
    <property type="match status" value="1"/>
</dbReference>
<feature type="signal peptide" evidence="7">
    <location>
        <begin position="1"/>
        <end position="25"/>
    </location>
</feature>
<feature type="chain" id="PRO_5016795110" evidence="7">
    <location>
        <begin position="26"/>
        <end position="1165"/>
    </location>
</feature>
<dbReference type="OrthoDB" id="97893at2"/>
<proteinExistence type="predicted"/>
<keyword evidence="2" id="KW-0813">Transport</keyword>
<comment type="caution">
    <text evidence="9">The sequence shown here is derived from an EMBL/GenBank/DDBJ whole genome shotgun (WGS) entry which is preliminary data.</text>
</comment>
<keyword evidence="3" id="KW-1134">Transmembrane beta strand</keyword>
<dbReference type="PANTHER" id="PTHR30069">
    <property type="entry name" value="TONB-DEPENDENT OUTER MEMBRANE RECEPTOR"/>
    <property type="match status" value="1"/>
</dbReference>
<comment type="subcellular location">
    <subcellularLocation>
        <location evidence="1">Cell outer membrane</location>
        <topology evidence="1">Multi-pass membrane protein</topology>
    </subcellularLocation>
</comment>
<evidence type="ECO:0000256" key="2">
    <source>
        <dbReference type="ARBA" id="ARBA00022448"/>
    </source>
</evidence>
<dbReference type="InterPro" id="IPR057601">
    <property type="entry name" value="Oar-like_b-barrel"/>
</dbReference>
<evidence type="ECO:0000256" key="1">
    <source>
        <dbReference type="ARBA" id="ARBA00004571"/>
    </source>
</evidence>
<keyword evidence="6" id="KW-0998">Cell outer membrane</keyword>
<dbReference type="RefSeq" id="WP_117297744.1">
    <property type="nucleotide sequence ID" value="NZ_QVQT02000001.1"/>
</dbReference>
<keyword evidence="9" id="KW-0675">Receptor</keyword>
<dbReference type="InterPro" id="IPR008969">
    <property type="entry name" value="CarboxyPept-like_regulatory"/>
</dbReference>
<dbReference type="InterPro" id="IPR039426">
    <property type="entry name" value="TonB-dep_rcpt-like"/>
</dbReference>
<keyword evidence="4" id="KW-0812">Transmembrane</keyword>
<dbReference type="Gene3D" id="2.60.40.1120">
    <property type="entry name" value="Carboxypeptidase-like, regulatory domain"/>
    <property type="match status" value="1"/>
</dbReference>
<dbReference type="Proteomes" id="UP000264702">
    <property type="component" value="Unassembled WGS sequence"/>
</dbReference>
<dbReference type="PANTHER" id="PTHR30069:SF46">
    <property type="entry name" value="OAR PROTEIN"/>
    <property type="match status" value="1"/>
</dbReference>
<evidence type="ECO:0000256" key="3">
    <source>
        <dbReference type="ARBA" id="ARBA00022452"/>
    </source>
</evidence>
<evidence type="ECO:0000256" key="5">
    <source>
        <dbReference type="ARBA" id="ARBA00023136"/>
    </source>
</evidence>
<keyword evidence="10" id="KW-1185">Reference proteome</keyword>
<dbReference type="Pfam" id="PF13620">
    <property type="entry name" value="CarboxypepD_reg"/>
    <property type="match status" value="1"/>
</dbReference>
<dbReference type="SUPFAM" id="SSF56935">
    <property type="entry name" value="Porins"/>
    <property type="match status" value="2"/>
</dbReference>
<evidence type="ECO:0000259" key="8">
    <source>
        <dbReference type="Pfam" id="PF25183"/>
    </source>
</evidence>
<evidence type="ECO:0000256" key="6">
    <source>
        <dbReference type="ARBA" id="ARBA00023237"/>
    </source>
</evidence>
<reference evidence="9 10" key="1">
    <citation type="submission" date="2018-08" db="EMBL/GenBank/DDBJ databases">
        <title>Acidipila sp. 4G-K13, an acidobacterium isolated from forest soil.</title>
        <authorList>
            <person name="Gao Z.-H."/>
            <person name="Qiu L.-H."/>
        </authorList>
    </citation>
    <scope>NUCLEOTIDE SEQUENCE [LARGE SCALE GENOMIC DNA]</scope>
    <source>
        <strain evidence="9 10">4G-K13</strain>
    </source>
</reference>